<proteinExistence type="predicted"/>
<name>A0AAV7FCC7_ARIFI</name>
<sequence>MVMDIHRTRSLSRLYPSRLSRVPPSRLSRLPPPDSLLPTATSTRDFPCKINSTQWTGAREEWTPNQNFGHIDPNNHDKLLRPVCLPITDDRKTYQGGRGRSTRKPS</sequence>
<feature type="compositionally biased region" description="Polar residues" evidence="1">
    <location>
        <begin position="39"/>
        <end position="48"/>
    </location>
</feature>
<dbReference type="AlphaFoldDB" id="A0AAV7FCC7"/>
<reference evidence="2 3" key="1">
    <citation type="submission" date="2021-07" db="EMBL/GenBank/DDBJ databases">
        <title>The Aristolochia fimbriata genome: insights into angiosperm evolution, floral development and chemical biosynthesis.</title>
        <authorList>
            <person name="Jiao Y."/>
        </authorList>
    </citation>
    <scope>NUCLEOTIDE SEQUENCE [LARGE SCALE GENOMIC DNA]</scope>
    <source>
        <strain evidence="2">IBCAS-2021</strain>
        <tissue evidence="2">Leaf</tissue>
    </source>
</reference>
<evidence type="ECO:0000256" key="1">
    <source>
        <dbReference type="SAM" id="MobiDB-lite"/>
    </source>
</evidence>
<feature type="compositionally biased region" description="Low complexity" evidence="1">
    <location>
        <begin position="11"/>
        <end position="29"/>
    </location>
</feature>
<dbReference type="EMBL" id="JAINDJ010000002">
    <property type="protein sequence ID" value="KAG9458857.1"/>
    <property type="molecule type" value="Genomic_DNA"/>
</dbReference>
<protein>
    <submittedName>
        <fullName evidence="2">Uncharacterized protein</fullName>
    </submittedName>
</protein>
<organism evidence="2 3">
    <name type="scientific">Aristolochia fimbriata</name>
    <name type="common">White veined hardy Dutchman's pipe vine</name>
    <dbReference type="NCBI Taxonomy" id="158543"/>
    <lineage>
        <taxon>Eukaryota</taxon>
        <taxon>Viridiplantae</taxon>
        <taxon>Streptophyta</taxon>
        <taxon>Embryophyta</taxon>
        <taxon>Tracheophyta</taxon>
        <taxon>Spermatophyta</taxon>
        <taxon>Magnoliopsida</taxon>
        <taxon>Magnoliidae</taxon>
        <taxon>Piperales</taxon>
        <taxon>Aristolochiaceae</taxon>
        <taxon>Aristolochia</taxon>
    </lineage>
</organism>
<dbReference type="Proteomes" id="UP000825729">
    <property type="component" value="Unassembled WGS sequence"/>
</dbReference>
<gene>
    <name evidence="2" type="ORF">H6P81_003365</name>
</gene>
<feature type="region of interest" description="Disordered" evidence="1">
    <location>
        <begin position="1"/>
        <end position="48"/>
    </location>
</feature>
<evidence type="ECO:0000313" key="3">
    <source>
        <dbReference type="Proteomes" id="UP000825729"/>
    </source>
</evidence>
<keyword evidence="3" id="KW-1185">Reference proteome</keyword>
<evidence type="ECO:0000313" key="2">
    <source>
        <dbReference type="EMBL" id="KAG9458857.1"/>
    </source>
</evidence>
<accession>A0AAV7FCC7</accession>
<comment type="caution">
    <text evidence="2">The sequence shown here is derived from an EMBL/GenBank/DDBJ whole genome shotgun (WGS) entry which is preliminary data.</text>
</comment>